<dbReference type="InterPro" id="IPR013783">
    <property type="entry name" value="Ig-like_fold"/>
</dbReference>
<organism evidence="1 2">
    <name type="scientific">Leptospira noguchii str. 2007001578</name>
    <dbReference type="NCBI Taxonomy" id="1049974"/>
    <lineage>
        <taxon>Bacteria</taxon>
        <taxon>Pseudomonadati</taxon>
        <taxon>Spirochaetota</taxon>
        <taxon>Spirochaetia</taxon>
        <taxon>Leptospirales</taxon>
        <taxon>Leptospiraceae</taxon>
        <taxon>Leptospira</taxon>
    </lineage>
</organism>
<evidence type="ECO:0000313" key="1">
    <source>
        <dbReference type="EMBL" id="EMN01950.1"/>
    </source>
</evidence>
<gene>
    <name evidence="1" type="ORF">LEP1GSC035_4247</name>
</gene>
<proteinExistence type="predicted"/>
<dbReference type="Pfam" id="PF05345">
    <property type="entry name" value="He_PIG"/>
    <property type="match status" value="1"/>
</dbReference>
<name>A0ABN0J4I9_9LEPT</name>
<keyword evidence="2" id="KW-1185">Reference proteome</keyword>
<accession>A0ABN0J4I9</accession>
<evidence type="ECO:0000313" key="2">
    <source>
        <dbReference type="Proteomes" id="UP000012099"/>
    </source>
</evidence>
<reference evidence="1 2" key="1">
    <citation type="submission" date="2013-01" db="EMBL/GenBank/DDBJ databases">
        <authorList>
            <person name="Harkins D.M."/>
            <person name="Durkin A.S."/>
            <person name="Brinkac L.M."/>
            <person name="Haft D.H."/>
            <person name="Selengut J.D."/>
            <person name="Sanka R."/>
            <person name="DePew J."/>
            <person name="Purushe J."/>
            <person name="Whelen A.C."/>
            <person name="Vinetz J.M."/>
            <person name="Sutton G.G."/>
            <person name="Nierman W.C."/>
            <person name="Fouts D.E."/>
        </authorList>
    </citation>
    <scope>NUCLEOTIDE SEQUENCE [LARGE SCALE GENOMIC DNA]</scope>
    <source>
        <strain evidence="1 2">2007001578</strain>
    </source>
</reference>
<sequence>MNLLQKSLFGIFQYVKGEKMNIRKKLYFFIFTIQTFSCSSSWLTINISCDIYCYAIVLGLEPPSITYNSYSPLIFIKNVNTSYTPETKKITPTEGTFAIAPDLPTSLYLDNSTGIISGTPTQTLIKSTYRVQYENAGNIVQSNQFYILIEESFESGACNTTGIFPGCSPEQPYSCSDTIQPTTCYRELSHCKQDVYCY</sequence>
<comment type="caution">
    <text evidence="1">The sequence shown here is derived from an EMBL/GenBank/DDBJ whole genome shotgun (WGS) entry which is preliminary data.</text>
</comment>
<protein>
    <submittedName>
        <fullName evidence="1">Ig domain protein</fullName>
    </submittedName>
</protein>
<dbReference type="Proteomes" id="UP000012099">
    <property type="component" value="Unassembled WGS sequence"/>
</dbReference>
<dbReference type="Gene3D" id="2.60.40.10">
    <property type="entry name" value="Immunoglobulins"/>
    <property type="match status" value="1"/>
</dbReference>
<dbReference type="EMBL" id="AHMH02000031">
    <property type="protein sequence ID" value="EMN01950.1"/>
    <property type="molecule type" value="Genomic_DNA"/>
</dbReference>